<dbReference type="GO" id="GO:0016925">
    <property type="term" value="P:protein sumoylation"/>
    <property type="evidence" value="ECO:0007669"/>
    <property type="project" value="UniProtKB-UniPathway"/>
</dbReference>
<dbReference type="GO" id="GO:0000785">
    <property type="term" value="C:chromatin"/>
    <property type="evidence" value="ECO:0007669"/>
    <property type="project" value="TreeGrafter"/>
</dbReference>
<evidence type="ECO:0000256" key="5">
    <source>
        <dbReference type="ARBA" id="ARBA00022723"/>
    </source>
</evidence>
<proteinExistence type="inferred from homology"/>
<comment type="subcellular location">
    <subcellularLocation>
        <location evidence="1">Nucleus</location>
    </subcellularLocation>
</comment>
<dbReference type="Gene3D" id="2.60.120.780">
    <property type="entry name" value="PINIT domain"/>
    <property type="match status" value="1"/>
</dbReference>
<keyword evidence="9" id="KW-0539">Nucleus</keyword>
<organism evidence="15 16">
    <name type="scientific">Aplosporella prunicola CBS 121167</name>
    <dbReference type="NCBI Taxonomy" id="1176127"/>
    <lineage>
        <taxon>Eukaryota</taxon>
        <taxon>Fungi</taxon>
        <taxon>Dikarya</taxon>
        <taxon>Ascomycota</taxon>
        <taxon>Pezizomycotina</taxon>
        <taxon>Dothideomycetes</taxon>
        <taxon>Dothideomycetes incertae sedis</taxon>
        <taxon>Botryosphaeriales</taxon>
        <taxon>Aplosporellaceae</taxon>
        <taxon>Aplosporella</taxon>
    </lineage>
</organism>
<keyword evidence="7" id="KW-0833">Ubl conjugation pathway</keyword>
<feature type="compositionally biased region" description="Basic and acidic residues" evidence="11">
    <location>
        <begin position="385"/>
        <end position="401"/>
    </location>
</feature>
<evidence type="ECO:0000256" key="9">
    <source>
        <dbReference type="ARBA" id="ARBA00023242"/>
    </source>
</evidence>
<evidence type="ECO:0000313" key="15">
    <source>
        <dbReference type="EMBL" id="KAF2143038.1"/>
    </source>
</evidence>
<dbReference type="Pfam" id="PF02891">
    <property type="entry name" value="zf-MIZ"/>
    <property type="match status" value="1"/>
</dbReference>
<evidence type="ECO:0008006" key="17">
    <source>
        <dbReference type="Google" id="ProtNLM"/>
    </source>
</evidence>
<feature type="region of interest" description="Disordered" evidence="11">
    <location>
        <begin position="76"/>
        <end position="108"/>
    </location>
</feature>
<dbReference type="GO" id="GO:0005634">
    <property type="term" value="C:nucleus"/>
    <property type="evidence" value="ECO:0007669"/>
    <property type="project" value="UniProtKB-SubCell"/>
</dbReference>
<dbReference type="GeneID" id="54302330"/>
<feature type="compositionally biased region" description="Acidic residues" evidence="11">
    <location>
        <begin position="412"/>
        <end position="423"/>
    </location>
</feature>
<dbReference type="InterPro" id="IPR036361">
    <property type="entry name" value="SAP_dom_sf"/>
</dbReference>
<dbReference type="InterPro" id="IPR031141">
    <property type="entry name" value="SIZ1/2_SP-RING"/>
</dbReference>
<dbReference type="PROSITE" id="PS50800">
    <property type="entry name" value="SAP"/>
    <property type="match status" value="1"/>
</dbReference>
<reference evidence="15" key="1">
    <citation type="journal article" date="2020" name="Stud. Mycol.">
        <title>101 Dothideomycetes genomes: a test case for predicting lifestyles and emergence of pathogens.</title>
        <authorList>
            <person name="Haridas S."/>
            <person name="Albert R."/>
            <person name="Binder M."/>
            <person name="Bloem J."/>
            <person name="Labutti K."/>
            <person name="Salamov A."/>
            <person name="Andreopoulos B."/>
            <person name="Baker S."/>
            <person name="Barry K."/>
            <person name="Bills G."/>
            <person name="Bluhm B."/>
            <person name="Cannon C."/>
            <person name="Castanera R."/>
            <person name="Culley D."/>
            <person name="Daum C."/>
            <person name="Ezra D."/>
            <person name="Gonzalez J."/>
            <person name="Henrissat B."/>
            <person name="Kuo A."/>
            <person name="Liang C."/>
            <person name="Lipzen A."/>
            <person name="Lutzoni F."/>
            <person name="Magnuson J."/>
            <person name="Mondo S."/>
            <person name="Nolan M."/>
            <person name="Ohm R."/>
            <person name="Pangilinan J."/>
            <person name="Park H.-J."/>
            <person name="Ramirez L."/>
            <person name="Alfaro M."/>
            <person name="Sun H."/>
            <person name="Tritt A."/>
            <person name="Yoshinaga Y."/>
            <person name="Zwiers L.-H."/>
            <person name="Turgeon B."/>
            <person name="Goodwin S."/>
            <person name="Spatafora J."/>
            <person name="Crous P."/>
            <person name="Grigoriev I."/>
        </authorList>
    </citation>
    <scope>NUCLEOTIDE SEQUENCE</scope>
    <source>
        <strain evidence="15">CBS 121167</strain>
    </source>
</reference>
<evidence type="ECO:0000256" key="2">
    <source>
        <dbReference type="ARBA" id="ARBA00004718"/>
    </source>
</evidence>
<evidence type="ECO:0000313" key="16">
    <source>
        <dbReference type="Proteomes" id="UP000799438"/>
    </source>
</evidence>
<keyword evidence="6 10" id="KW-0863">Zinc-finger</keyword>
<dbReference type="SMART" id="SM00513">
    <property type="entry name" value="SAP"/>
    <property type="match status" value="1"/>
</dbReference>
<dbReference type="InterPro" id="IPR023321">
    <property type="entry name" value="PINIT"/>
</dbReference>
<dbReference type="Pfam" id="PF14324">
    <property type="entry name" value="PINIT"/>
    <property type="match status" value="1"/>
</dbReference>
<dbReference type="Pfam" id="PF02037">
    <property type="entry name" value="SAP"/>
    <property type="match status" value="1"/>
</dbReference>
<feature type="domain" description="PINIT" evidence="14">
    <location>
        <begin position="116"/>
        <end position="270"/>
    </location>
</feature>
<evidence type="ECO:0000256" key="8">
    <source>
        <dbReference type="ARBA" id="ARBA00022833"/>
    </source>
</evidence>
<comment type="pathway">
    <text evidence="2">Protein modification; protein sumoylation.</text>
</comment>
<dbReference type="Gene3D" id="3.30.40.10">
    <property type="entry name" value="Zinc/RING finger domain, C3HC4 (zinc finger)"/>
    <property type="match status" value="1"/>
</dbReference>
<comment type="similarity">
    <text evidence="3">Belongs to the PIAS family.</text>
</comment>
<evidence type="ECO:0000259" key="13">
    <source>
        <dbReference type="PROSITE" id="PS51044"/>
    </source>
</evidence>
<evidence type="ECO:0000256" key="1">
    <source>
        <dbReference type="ARBA" id="ARBA00004123"/>
    </source>
</evidence>
<dbReference type="PANTHER" id="PTHR10782:SF4">
    <property type="entry name" value="TONALLI, ISOFORM E"/>
    <property type="match status" value="1"/>
</dbReference>
<evidence type="ECO:0000256" key="4">
    <source>
        <dbReference type="ARBA" id="ARBA00022679"/>
    </source>
</evidence>
<dbReference type="RefSeq" id="XP_033398750.1">
    <property type="nucleotide sequence ID" value="XM_033544834.1"/>
</dbReference>
<dbReference type="GO" id="GO:0061665">
    <property type="term" value="F:SUMO ligase activity"/>
    <property type="evidence" value="ECO:0007669"/>
    <property type="project" value="TreeGrafter"/>
</dbReference>
<evidence type="ECO:0000256" key="6">
    <source>
        <dbReference type="ARBA" id="ARBA00022771"/>
    </source>
</evidence>
<dbReference type="InterPro" id="IPR003034">
    <property type="entry name" value="SAP_dom"/>
</dbReference>
<dbReference type="GO" id="GO:0008270">
    <property type="term" value="F:zinc ion binding"/>
    <property type="evidence" value="ECO:0007669"/>
    <property type="project" value="UniProtKB-KW"/>
</dbReference>
<name>A0A6A6BHF9_9PEZI</name>
<dbReference type="PANTHER" id="PTHR10782">
    <property type="entry name" value="ZINC FINGER MIZ DOMAIN-CONTAINING PROTEIN"/>
    <property type="match status" value="1"/>
</dbReference>
<feature type="domain" description="SAP" evidence="12">
    <location>
        <begin position="19"/>
        <end position="53"/>
    </location>
</feature>
<gene>
    <name evidence="15" type="ORF">K452DRAFT_326218</name>
</gene>
<dbReference type="UniPathway" id="UPA00886"/>
<dbReference type="PROSITE" id="PS51044">
    <property type="entry name" value="ZF_SP_RING"/>
    <property type="match status" value="1"/>
</dbReference>
<evidence type="ECO:0000259" key="14">
    <source>
        <dbReference type="PROSITE" id="PS51466"/>
    </source>
</evidence>
<evidence type="ECO:0000259" key="12">
    <source>
        <dbReference type="PROSITE" id="PS50800"/>
    </source>
</evidence>
<keyword evidence="4" id="KW-0808">Transferase</keyword>
<evidence type="ECO:0000256" key="7">
    <source>
        <dbReference type="ARBA" id="ARBA00022786"/>
    </source>
</evidence>
<dbReference type="EMBL" id="ML995483">
    <property type="protein sequence ID" value="KAF2143038.1"/>
    <property type="molecule type" value="Genomic_DNA"/>
</dbReference>
<sequence length="570" mass="62466">MASAGESLHQRALAVQPQLKQLINNDLKAICKAEGLQVSGVKAALQDRIITHLSHLVHNRDAARLDGVIARIHNKGASPPRQLAPAPVSAYPDSASPVSAPTGLAPGPHPNQAYAMPSRPRQPLFPQRFQFKDSPFYEILECIAPTIELQILPSNRSSTQSSFVLSQEHAELLRSDPGLRVMLFSAADPLLGPYARADIAFPSQLEVKLNGEEVKSNFKGLKNKPGSTRPADITDPIRKIANYKNIIQVTYALTQKARKYIFVVNLVRKHSVEELAMRISGRRVLTKESVLAEMASRANDDDIVVGSSVMSLKDPVSYVRISLPCRSSVCTHNQCFDATFFLQLQEQAPTWQCPCCNKTISYEALAVDQYVQDILQKTSSSVEKVTIEPDGKWTPGDRVESQTRNGTSDNGAGDDSDDDDLVEISDYRVANLKQEQSQTPVSGAHTPPGSSREQSAAAAPATNSRSKRKSEVIDLTLSDDDEPPRPAKRQAYNTPNSLPDSAPRPFRPLVMPHPSSAYSRPTAPLSPFRLPEHGANRAPNPLGPPVNPRSRQSMDGGYRPPYPFPDYRSP</sequence>
<dbReference type="InterPro" id="IPR013083">
    <property type="entry name" value="Znf_RING/FYVE/PHD"/>
</dbReference>
<feature type="region of interest" description="Disordered" evidence="11">
    <location>
        <begin position="381"/>
        <end position="570"/>
    </location>
</feature>
<evidence type="ECO:0000256" key="11">
    <source>
        <dbReference type="SAM" id="MobiDB-lite"/>
    </source>
</evidence>
<protein>
    <recommendedName>
        <fullName evidence="17">SAP domain-containing protein</fullName>
    </recommendedName>
</protein>
<dbReference type="Proteomes" id="UP000799438">
    <property type="component" value="Unassembled WGS sequence"/>
</dbReference>
<accession>A0A6A6BHF9</accession>
<dbReference type="CDD" id="cd16792">
    <property type="entry name" value="SP-RING_Siz-like"/>
    <property type="match status" value="1"/>
</dbReference>
<dbReference type="Gene3D" id="1.10.720.30">
    <property type="entry name" value="SAP domain"/>
    <property type="match status" value="1"/>
</dbReference>
<dbReference type="AlphaFoldDB" id="A0A6A6BHF9"/>
<evidence type="ECO:0000256" key="10">
    <source>
        <dbReference type="PROSITE-ProRule" id="PRU00452"/>
    </source>
</evidence>
<keyword evidence="8" id="KW-0862">Zinc</keyword>
<dbReference type="PROSITE" id="PS51466">
    <property type="entry name" value="PINIT"/>
    <property type="match status" value="1"/>
</dbReference>
<keyword evidence="5" id="KW-0479">Metal-binding</keyword>
<evidence type="ECO:0000256" key="3">
    <source>
        <dbReference type="ARBA" id="ARBA00005383"/>
    </source>
</evidence>
<dbReference type="InterPro" id="IPR038654">
    <property type="entry name" value="PINIT_sf"/>
</dbReference>
<dbReference type="OrthoDB" id="28127at2759"/>
<keyword evidence="16" id="KW-1185">Reference proteome</keyword>
<dbReference type="InterPro" id="IPR004181">
    <property type="entry name" value="Znf_MIZ"/>
</dbReference>
<feature type="domain" description="SP-RING-type" evidence="13">
    <location>
        <begin position="299"/>
        <end position="384"/>
    </location>
</feature>